<dbReference type="EMBL" id="SJPJ01000003">
    <property type="protein sequence ID" value="TWT75804.1"/>
    <property type="molecule type" value="Genomic_DNA"/>
</dbReference>
<sequence length="36" mass="3881">MGSGLKGTGVSRFEQDVVDRDLGEEKGKGVVFRDLV</sequence>
<name>A0A5C5YLL3_9BACT</name>
<comment type="caution">
    <text evidence="1">The sequence shown here is derived from an EMBL/GenBank/DDBJ whole genome shotgun (WGS) entry which is preliminary data.</text>
</comment>
<evidence type="ECO:0000313" key="2">
    <source>
        <dbReference type="Proteomes" id="UP000315010"/>
    </source>
</evidence>
<protein>
    <submittedName>
        <fullName evidence="1">Uncharacterized protein</fullName>
    </submittedName>
</protein>
<reference evidence="1 2" key="1">
    <citation type="submission" date="2019-02" db="EMBL/GenBank/DDBJ databases">
        <title>Deep-cultivation of Planctomycetes and their phenomic and genomic characterization uncovers novel biology.</title>
        <authorList>
            <person name="Wiegand S."/>
            <person name="Jogler M."/>
            <person name="Boedeker C."/>
            <person name="Pinto D."/>
            <person name="Vollmers J."/>
            <person name="Rivas-Marin E."/>
            <person name="Kohn T."/>
            <person name="Peeters S.H."/>
            <person name="Heuer A."/>
            <person name="Rast P."/>
            <person name="Oberbeckmann S."/>
            <person name="Bunk B."/>
            <person name="Jeske O."/>
            <person name="Meyerdierks A."/>
            <person name="Storesund J.E."/>
            <person name="Kallscheuer N."/>
            <person name="Luecker S."/>
            <person name="Lage O.M."/>
            <person name="Pohl T."/>
            <person name="Merkel B.J."/>
            <person name="Hornburger P."/>
            <person name="Mueller R.-W."/>
            <person name="Bruemmer F."/>
            <person name="Labrenz M."/>
            <person name="Spormann A.M."/>
            <person name="Op Den Camp H."/>
            <person name="Overmann J."/>
            <person name="Amann R."/>
            <person name="Jetten M.S.M."/>
            <person name="Mascher T."/>
            <person name="Medema M.H."/>
            <person name="Devos D.P."/>
            <person name="Kaster A.-K."/>
            <person name="Ovreas L."/>
            <person name="Rohde M."/>
            <person name="Galperin M.Y."/>
            <person name="Jogler C."/>
        </authorList>
    </citation>
    <scope>NUCLEOTIDE SEQUENCE [LARGE SCALE GENOMIC DNA]</scope>
    <source>
        <strain evidence="1 2">CA13</strain>
    </source>
</reference>
<dbReference type="AlphaFoldDB" id="A0A5C5YLL3"/>
<proteinExistence type="predicted"/>
<accession>A0A5C5YLL3</accession>
<gene>
    <name evidence="1" type="ORF">CA13_73780</name>
</gene>
<dbReference type="Proteomes" id="UP000315010">
    <property type="component" value="Unassembled WGS sequence"/>
</dbReference>
<keyword evidence="2" id="KW-1185">Reference proteome</keyword>
<organism evidence="1 2">
    <name type="scientific">Novipirellula herctigrandis</name>
    <dbReference type="NCBI Taxonomy" id="2527986"/>
    <lineage>
        <taxon>Bacteria</taxon>
        <taxon>Pseudomonadati</taxon>
        <taxon>Planctomycetota</taxon>
        <taxon>Planctomycetia</taxon>
        <taxon>Pirellulales</taxon>
        <taxon>Pirellulaceae</taxon>
        <taxon>Novipirellula</taxon>
    </lineage>
</organism>
<evidence type="ECO:0000313" key="1">
    <source>
        <dbReference type="EMBL" id="TWT75804.1"/>
    </source>
</evidence>